<feature type="transmembrane region" description="Helical" evidence="7">
    <location>
        <begin position="96"/>
        <end position="118"/>
    </location>
</feature>
<feature type="compositionally biased region" description="Polar residues" evidence="6">
    <location>
        <begin position="155"/>
        <end position="165"/>
    </location>
</feature>
<keyword evidence="3 7" id="KW-0812">Transmembrane</keyword>
<name>A0A2C9KR79_BIOGL</name>
<dbReference type="Proteomes" id="UP000076420">
    <property type="component" value="Unassembled WGS sequence"/>
</dbReference>
<proteinExistence type="inferred from homology"/>
<accession>A0A2C9KR79</accession>
<dbReference type="PANTHER" id="PTHR13064:SF6">
    <property type="entry name" value="TRANSMEMBRANE PROTEIN 9"/>
    <property type="match status" value="1"/>
</dbReference>
<comment type="similarity">
    <text evidence="2">Belongs to the TMEM9 family.</text>
</comment>
<evidence type="ECO:0000256" key="5">
    <source>
        <dbReference type="ARBA" id="ARBA00023136"/>
    </source>
</evidence>
<comment type="subcellular location">
    <subcellularLocation>
        <location evidence="1">Membrane</location>
    </subcellularLocation>
</comment>
<keyword evidence="4 7" id="KW-1133">Transmembrane helix</keyword>
<feature type="chain" id="PRO_5011999568" description="Transmembrane protein 9" evidence="8">
    <location>
        <begin position="29"/>
        <end position="202"/>
    </location>
</feature>
<evidence type="ECO:0000256" key="4">
    <source>
        <dbReference type="ARBA" id="ARBA00022989"/>
    </source>
</evidence>
<feature type="compositionally biased region" description="Polar residues" evidence="6">
    <location>
        <begin position="133"/>
        <end position="142"/>
    </location>
</feature>
<dbReference type="Pfam" id="PF05434">
    <property type="entry name" value="Tmemb_9"/>
    <property type="match status" value="1"/>
</dbReference>
<keyword evidence="5 7" id="KW-0472">Membrane</keyword>
<dbReference type="KEGG" id="bgt:106071644"/>
<dbReference type="VEuPathDB" id="VectorBase:BGLB022580"/>
<keyword evidence="8" id="KW-0732">Signal</keyword>
<evidence type="ECO:0000256" key="3">
    <source>
        <dbReference type="ARBA" id="ARBA00022692"/>
    </source>
</evidence>
<dbReference type="RefSeq" id="XP_013087251.2">
    <property type="nucleotide sequence ID" value="XM_013231797.2"/>
</dbReference>
<evidence type="ECO:0000256" key="6">
    <source>
        <dbReference type="SAM" id="MobiDB-lite"/>
    </source>
</evidence>
<reference evidence="9" key="1">
    <citation type="submission" date="2020-05" db="UniProtKB">
        <authorList>
            <consortium name="EnsemblMetazoa"/>
        </authorList>
    </citation>
    <scope>IDENTIFICATION</scope>
    <source>
        <strain evidence="9">BB02</strain>
    </source>
</reference>
<evidence type="ECO:0000313" key="10">
    <source>
        <dbReference type="Proteomes" id="UP000076420"/>
    </source>
</evidence>
<dbReference type="GO" id="GO:0005765">
    <property type="term" value="C:lysosomal membrane"/>
    <property type="evidence" value="ECO:0007669"/>
    <property type="project" value="InterPro"/>
</dbReference>
<evidence type="ECO:0000256" key="8">
    <source>
        <dbReference type="SAM" id="SignalP"/>
    </source>
</evidence>
<dbReference type="EnsemblMetazoa" id="BGLB022580-RA">
    <property type="protein sequence ID" value="BGLB022580-PA"/>
    <property type="gene ID" value="BGLB022580"/>
</dbReference>
<gene>
    <name evidence="9" type="primary">106071644</name>
</gene>
<dbReference type="InterPro" id="IPR008853">
    <property type="entry name" value="TMEM9/TMEM9B"/>
</dbReference>
<protein>
    <recommendedName>
        <fullName evidence="11">Transmembrane protein 9</fullName>
    </recommendedName>
</protein>
<evidence type="ECO:0000256" key="7">
    <source>
        <dbReference type="SAM" id="Phobius"/>
    </source>
</evidence>
<organism evidence="9 10">
    <name type="scientific">Biomphalaria glabrata</name>
    <name type="common">Bloodfluke planorb</name>
    <name type="synonym">Freshwater snail</name>
    <dbReference type="NCBI Taxonomy" id="6526"/>
    <lineage>
        <taxon>Eukaryota</taxon>
        <taxon>Metazoa</taxon>
        <taxon>Spiralia</taxon>
        <taxon>Lophotrochozoa</taxon>
        <taxon>Mollusca</taxon>
        <taxon>Gastropoda</taxon>
        <taxon>Heterobranchia</taxon>
        <taxon>Euthyneura</taxon>
        <taxon>Panpulmonata</taxon>
        <taxon>Hygrophila</taxon>
        <taxon>Lymnaeoidea</taxon>
        <taxon>Planorbidae</taxon>
        <taxon>Biomphalaria</taxon>
    </lineage>
</organism>
<dbReference type="PANTHER" id="PTHR13064">
    <property type="entry name" value="TRANSMEMBRANE PROTEIN 9 FAMILY MEMBER"/>
    <property type="match status" value="1"/>
</dbReference>
<dbReference type="OrthoDB" id="10059035at2759"/>
<feature type="region of interest" description="Disordered" evidence="6">
    <location>
        <begin position="133"/>
        <end position="165"/>
    </location>
</feature>
<sequence length="202" mass="23197">MSSYSFFFISTLAVIIFLNFWSSTGVKASSFEDTRCKCVCDKTWDSEGKKTRAVFTNTTRSELCDCVHVVTPVAPKLPCSRCLCRTETRNTTTIKVVVIFIICVISLLFVYMLFLMCLDPIIQRRPTTYHQHTNEEVNMSRQPTEEDLSGVRSEGASTPTVTQDMSARQRSLLNIVQKEQKKWKGTVQEQRKNIYDRHSMLN</sequence>
<evidence type="ECO:0000256" key="2">
    <source>
        <dbReference type="ARBA" id="ARBA00007264"/>
    </source>
</evidence>
<evidence type="ECO:0008006" key="11">
    <source>
        <dbReference type="Google" id="ProtNLM"/>
    </source>
</evidence>
<evidence type="ECO:0000256" key="1">
    <source>
        <dbReference type="ARBA" id="ARBA00004370"/>
    </source>
</evidence>
<dbReference type="VEuPathDB" id="VectorBase:BGLAX_039518"/>
<dbReference type="AlphaFoldDB" id="A0A2C9KR79"/>
<feature type="signal peptide" evidence="8">
    <location>
        <begin position="1"/>
        <end position="28"/>
    </location>
</feature>
<evidence type="ECO:0000313" key="9">
    <source>
        <dbReference type="EnsemblMetazoa" id="BGLB022580-PA"/>
    </source>
</evidence>
<dbReference type="STRING" id="6526.A0A2C9KR79"/>